<dbReference type="InterPro" id="IPR006379">
    <property type="entry name" value="HAD-SF_hydro_IIB"/>
</dbReference>
<dbReference type="InterPro" id="IPR044651">
    <property type="entry name" value="OTSB-like"/>
</dbReference>
<keyword evidence="6" id="KW-1185">Reference proteome</keyword>
<dbReference type="GO" id="GO:0005992">
    <property type="term" value="P:trehalose biosynthetic process"/>
    <property type="evidence" value="ECO:0007669"/>
    <property type="project" value="UniProtKB-UniPathway"/>
</dbReference>
<dbReference type="RefSeq" id="WP_106335513.1">
    <property type="nucleotide sequence ID" value="NZ_PVZS01000004.1"/>
</dbReference>
<dbReference type="UniPathway" id="UPA00299"/>
<evidence type="ECO:0000313" key="5">
    <source>
        <dbReference type="EMBL" id="PSC06105.1"/>
    </source>
</evidence>
<dbReference type="EC" id="3.1.3.12" evidence="4"/>
<dbReference type="AlphaFoldDB" id="A0A2T1HWX3"/>
<dbReference type="SUPFAM" id="SSF56784">
    <property type="entry name" value="HAD-like"/>
    <property type="match status" value="1"/>
</dbReference>
<dbReference type="GO" id="GO:0004805">
    <property type="term" value="F:trehalose-phosphatase activity"/>
    <property type="evidence" value="ECO:0007669"/>
    <property type="project" value="UniProtKB-EC"/>
</dbReference>
<comment type="function">
    <text evidence="4">Removes the phosphate from trehalose 6-phosphate to produce free trehalose.</text>
</comment>
<dbReference type="NCBIfam" id="TIGR00685">
    <property type="entry name" value="T6PP"/>
    <property type="match status" value="1"/>
</dbReference>
<dbReference type="InterPro" id="IPR023214">
    <property type="entry name" value="HAD_sf"/>
</dbReference>
<dbReference type="GO" id="GO:0046872">
    <property type="term" value="F:metal ion binding"/>
    <property type="evidence" value="ECO:0007669"/>
    <property type="project" value="UniProtKB-KW"/>
</dbReference>
<comment type="similarity">
    <text evidence="2 4">Belongs to the trehalose phosphatase family.</text>
</comment>
<reference evidence="6" key="1">
    <citation type="submission" date="2018-03" db="EMBL/GenBank/DDBJ databases">
        <authorList>
            <person name="Sun L."/>
            <person name="Liu H."/>
            <person name="Chen W."/>
            <person name="Huang K."/>
            <person name="Liu W."/>
            <person name="Gao X."/>
        </authorList>
    </citation>
    <scope>NUCLEOTIDE SEQUENCE [LARGE SCALE GENOMIC DNA]</scope>
    <source>
        <strain evidence="6">SH9</strain>
    </source>
</reference>
<dbReference type="PANTHER" id="PTHR43768:SF3">
    <property type="entry name" value="TREHALOSE 6-PHOSPHATE PHOSPHATASE"/>
    <property type="match status" value="1"/>
</dbReference>
<dbReference type="OrthoDB" id="9814913at2"/>
<dbReference type="Gene3D" id="3.40.50.1000">
    <property type="entry name" value="HAD superfamily/HAD-like"/>
    <property type="match status" value="1"/>
</dbReference>
<comment type="cofactor">
    <cofactor evidence="4">
        <name>Mg(2+)</name>
        <dbReference type="ChEBI" id="CHEBI:18420"/>
    </cofactor>
</comment>
<protein>
    <recommendedName>
        <fullName evidence="4">Trehalose 6-phosphate phosphatase</fullName>
        <ecNumber evidence="4">3.1.3.12</ecNumber>
    </recommendedName>
</protein>
<dbReference type="EMBL" id="PVZS01000004">
    <property type="protein sequence ID" value="PSC06105.1"/>
    <property type="molecule type" value="Genomic_DNA"/>
</dbReference>
<evidence type="ECO:0000313" key="6">
    <source>
        <dbReference type="Proteomes" id="UP000239772"/>
    </source>
</evidence>
<dbReference type="InterPro" id="IPR036412">
    <property type="entry name" value="HAD-like_sf"/>
</dbReference>
<dbReference type="InterPro" id="IPR003337">
    <property type="entry name" value="Trehalose_PPase"/>
</dbReference>
<accession>A0A2T1HWX3</accession>
<evidence type="ECO:0000256" key="3">
    <source>
        <dbReference type="ARBA" id="ARBA00022801"/>
    </source>
</evidence>
<dbReference type="PANTHER" id="PTHR43768">
    <property type="entry name" value="TREHALOSE 6-PHOSPHATE PHOSPHATASE"/>
    <property type="match status" value="1"/>
</dbReference>
<evidence type="ECO:0000256" key="4">
    <source>
        <dbReference type="RuleBase" id="RU361117"/>
    </source>
</evidence>
<sequence length="259" mass="27390">MTALPEPARPAPPQGAGHADGYALFLDFDGTLVDLAPRPQDVRVAPGLGETLERLRDRVGGALALVSGRPVAVLDGFLDPHRFDAAGLHGVETRRAGRFTASAGADDPVLRAAVAQFADFARRHPGILVEDKGRSVALHWRLAPELEDEAIAQGAVALERMGPDWRIQAGKSVLEILPAFASKAGAVQGFLQAPPYAGRLPIFVGDDVTDEHGFEAALALGGLAIRIGEGPTVAPWRLPSPSAFRERLKAWAEGEPFGV</sequence>
<comment type="catalytic activity">
    <reaction evidence="4">
        <text>alpha,alpha-trehalose 6-phosphate + H2O = alpha,alpha-trehalose + phosphate</text>
        <dbReference type="Rhea" id="RHEA:23420"/>
        <dbReference type="ChEBI" id="CHEBI:15377"/>
        <dbReference type="ChEBI" id="CHEBI:16551"/>
        <dbReference type="ChEBI" id="CHEBI:43474"/>
        <dbReference type="ChEBI" id="CHEBI:58429"/>
        <dbReference type="EC" id="3.1.3.12"/>
    </reaction>
</comment>
<comment type="caution">
    <text evidence="5">The sequence shown here is derived from an EMBL/GenBank/DDBJ whole genome shotgun (WGS) entry which is preliminary data.</text>
</comment>
<evidence type="ECO:0000256" key="1">
    <source>
        <dbReference type="ARBA" id="ARBA00005199"/>
    </source>
</evidence>
<dbReference type="Proteomes" id="UP000239772">
    <property type="component" value="Unassembled WGS sequence"/>
</dbReference>
<keyword evidence="4" id="KW-0460">Magnesium</keyword>
<dbReference type="NCBIfam" id="TIGR01484">
    <property type="entry name" value="HAD-SF-IIB"/>
    <property type="match status" value="1"/>
</dbReference>
<name>A0A2T1HWX3_9HYPH</name>
<proteinExistence type="inferred from homology"/>
<dbReference type="Gene3D" id="3.30.70.1020">
    <property type="entry name" value="Trehalose-6-phosphate phosphatase related protein, domain 2"/>
    <property type="match status" value="1"/>
</dbReference>
<dbReference type="CDD" id="cd01627">
    <property type="entry name" value="HAD_TPP"/>
    <property type="match status" value="1"/>
</dbReference>
<organism evidence="5 6">
    <name type="scientific">Alsobacter soli</name>
    <dbReference type="NCBI Taxonomy" id="2109933"/>
    <lineage>
        <taxon>Bacteria</taxon>
        <taxon>Pseudomonadati</taxon>
        <taxon>Pseudomonadota</taxon>
        <taxon>Alphaproteobacteria</taxon>
        <taxon>Hyphomicrobiales</taxon>
        <taxon>Alsobacteraceae</taxon>
        <taxon>Alsobacter</taxon>
    </lineage>
</organism>
<gene>
    <name evidence="5" type="primary">otsB</name>
    <name evidence="5" type="ORF">SLNSH_04685</name>
</gene>
<keyword evidence="3 4" id="KW-0378">Hydrolase</keyword>
<comment type="pathway">
    <text evidence="1 4">Glycan biosynthesis; trehalose biosynthesis.</text>
</comment>
<dbReference type="Pfam" id="PF02358">
    <property type="entry name" value="Trehalose_PPase"/>
    <property type="match status" value="1"/>
</dbReference>
<keyword evidence="4" id="KW-0479">Metal-binding</keyword>
<evidence type="ECO:0000256" key="2">
    <source>
        <dbReference type="ARBA" id="ARBA00008770"/>
    </source>
</evidence>